<dbReference type="PANTHER" id="PTHR32552:SF81">
    <property type="entry name" value="TONB-DEPENDENT OUTER MEMBRANE RECEPTOR"/>
    <property type="match status" value="1"/>
</dbReference>
<gene>
    <name evidence="16" type="ORF">HMPREF1536_03113</name>
</gene>
<dbReference type="AlphaFoldDB" id="A0A0F5JCQ9"/>
<evidence type="ECO:0000256" key="13">
    <source>
        <dbReference type="SAM" id="SignalP"/>
    </source>
</evidence>
<dbReference type="EMBL" id="AQHW01000015">
    <property type="protein sequence ID" value="KKB55641.1"/>
    <property type="molecule type" value="Genomic_DNA"/>
</dbReference>
<keyword evidence="17" id="KW-1185">Reference proteome</keyword>
<keyword evidence="4" id="KW-0410">Iron transport</keyword>
<organism evidence="16 17">
    <name type="scientific">Parabacteroides gordonii MS-1 = DSM 23371</name>
    <dbReference type="NCBI Taxonomy" id="1203610"/>
    <lineage>
        <taxon>Bacteria</taxon>
        <taxon>Pseudomonadati</taxon>
        <taxon>Bacteroidota</taxon>
        <taxon>Bacteroidia</taxon>
        <taxon>Bacteroidales</taxon>
        <taxon>Tannerellaceae</taxon>
        <taxon>Parabacteroides</taxon>
    </lineage>
</organism>
<keyword evidence="6" id="KW-0408">Iron</keyword>
<evidence type="ECO:0000256" key="1">
    <source>
        <dbReference type="ARBA" id="ARBA00004571"/>
    </source>
</evidence>
<dbReference type="GO" id="GO:0009279">
    <property type="term" value="C:cell outer membrane"/>
    <property type="evidence" value="ECO:0007669"/>
    <property type="project" value="UniProtKB-SubCell"/>
</dbReference>
<dbReference type="InterPro" id="IPR012910">
    <property type="entry name" value="Plug_dom"/>
</dbReference>
<dbReference type="PROSITE" id="PS52016">
    <property type="entry name" value="TONB_DEPENDENT_REC_3"/>
    <property type="match status" value="1"/>
</dbReference>
<feature type="chain" id="PRO_5002489086" description="TonB-dependent receptor" evidence="13">
    <location>
        <begin position="23"/>
        <end position="783"/>
    </location>
</feature>
<reference evidence="16 17" key="1">
    <citation type="submission" date="2013-04" db="EMBL/GenBank/DDBJ databases">
        <title>The Genome Sequence of Parabacteroides gordonii DSM 23371.</title>
        <authorList>
            <consortium name="The Broad Institute Genomics Platform"/>
            <person name="Earl A."/>
            <person name="Ward D."/>
            <person name="Feldgarden M."/>
            <person name="Gevers D."/>
            <person name="Martens E."/>
            <person name="Sakamoto M."/>
            <person name="Benno Y."/>
            <person name="Suzuki N."/>
            <person name="Matsunaga N."/>
            <person name="Koshihara K."/>
            <person name="Seki M."/>
            <person name="Komiya H."/>
            <person name="Walker B."/>
            <person name="Young S."/>
            <person name="Zeng Q."/>
            <person name="Gargeya S."/>
            <person name="Fitzgerald M."/>
            <person name="Haas B."/>
            <person name="Abouelleil A."/>
            <person name="Allen A.W."/>
            <person name="Alvarado L."/>
            <person name="Arachchi H.M."/>
            <person name="Berlin A.M."/>
            <person name="Chapman S.B."/>
            <person name="Gainer-Dewar J."/>
            <person name="Goldberg J."/>
            <person name="Griggs A."/>
            <person name="Gujja S."/>
            <person name="Hansen M."/>
            <person name="Howarth C."/>
            <person name="Imamovic A."/>
            <person name="Ireland A."/>
            <person name="Larimer J."/>
            <person name="McCowan C."/>
            <person name="Murphy C."/>
            <person name="Pearson M."/>
            <person name="Poon T.W."/>
            <person name="Priest M."/>
            <person name="Roberts A."/>
            <person name="Saif S."/>
            <person name="Shea T."/>
            <person name="Sisk P."/>
            <person name="Sykes S."/>
            <person name="Wortman J."/>
            <person name="Nusbaum C."/>
            <person name="Birren B."/>
        </authorList>
    </citation>
    <scope>NUCLEOTIDE SEQUENCE [LARGE SCALE GENOMIC DNA]</scope>
    <source>
        <strain evidence="16 17">MS-1</strain>
    </source>
</reference>
<dbReference type="Gene3D" id="2.40.170.20">
    <property type="entry name" value="TonB-dependent receptor, beta-barrel domain"/>
    <property type="match status" value="1"/>
</dbReference>
<dbReference type="InterPro" id="IPR039426">
    <property type="entry name" value="TonB-dep_rcpt-like"/>
</dbReference>
<evidence type="ECO:0000256" key="12">
    <source>
        <dbReference type="RuleBase" id="RU003357"/>
    </source>
</evidence>
<comment type="similarity">
    <text evidence="11 12">Belongs to the TonB-dependent receptor family.</text>
</comment>
<keyword evidence="2 11" id="KW-0813">Transport</keyword>
<evidence type="ECO:0000313" key="16">
    <source>
        <dbReference type="EMBL" id="KKB55641.1"/>
    </source>
</evidence>
<evidence type="ECO:0000256" key="10">
    <source>
        <dbReference type="ARBA" id="ARBA00023237"/>
    </source>
</evidence>
<comment type="caution">
    <text evidence="16">The sequence shown here is derived from an EMBL/GenBank/DDBJ whole genome shotgun (WGS) entry which is preliminary data.</text>
</comment>
<dbReference type="GO" id="GO:0006826">
    <property type="term" value="P:iron ion transport"/>
    <property type="evidence" value="ECO:0007669"/>
    <property type="project" value="UniProtKB-KW"/>
</dbReference>
<dbReference type="Proteomes" id="UP000033035">
    <property type="component" value="Unassembled WGS sequence"/>
</dbReference>
<evidence type="ECO:0000256" key="6">
    <source>
        <dbReference type="ARBA" id="ARBA00023004"/>
    </source>
</evidence>
<keyword evidence="7" id="KW-0406">Ion transport</keyword>
<name>A0A0F5JCQ9_9BACT</name>
<evidence type="ECO:0000256" key="9">
    <source>
        <dbReference type="ARBA" id="ARBA00023136"/>
    </source>
</evidence>
<dbReference type="STRING" id="1203610.HMPREF1536_03113"/>
<keyword evidence="13" id="KW-0732">Signal</keyword>
<dbReference type="HOGENOM" id="CLU_008287_15_2_10"/>
<protein>
    <recommendedName>
        <fullName evidence="18">TonB-dependent receptor</fullName>
    </recommendedName>
</protein>
<sequence length="783" mass="88636">MKQRYLYVLVAGSFLCLQTMKADEVNVNKNDTIKTYNIDEVIITSSTKETNDLRLLPGSVSILSPQAVSGRQIDALKDISAYVPNLYMPDYGSKMTSAIYIRGIGARSSGQSIGLYVDNVPYLDKSAFDFELNDIQRIEVLRGPQGTLYGRNAMGGIVNIYTLSPFNYQGTKLTLSGGNYGAFKAKASHYRKLSEKVGISLSGYYDRNDGFFVNEYDNTRADKEQSAGGRFKLDWLINPNLKAQYTFNYDHVDQGAFPYGLYNKESGVVEPIRINDPSSYLRNMLNNSLYLEWKTDKILLSSTTAYQYLKDDMKMDQDYTEKSIFTLNQKQKQYAWSEEVAIKSNDKKNYQWSFGAYGFYNSLKTDGPVMFKEDGIKEILQAQFDKIPMPKITVKGENNQIYFPGYFETPTYGLALFHQSTYNDLFIPGLSVTAGIRLDYEHAKLNYDSSVKGMTMNIFMPSMAPGMPAINQDFPVTAHLQGEESQDFLQVLPKVSLRYQCSPGTFTYVSVAKGYKTGGYNVQMFGDLVQAQAQYDLKEEIKNMMPPAMSGMFENPELPPVSDVASFKPEHSWNYEMGVRSELIKNRLNMELTLFYMDIQDIQLTTFAQNGSGRMITNGGKADSYGVEVGLRGLLAEGLTADLNYGFTRATFRDYMTQVKEDGELVDKDYKNNFIPYTPRHTVSLGFQYTKLLHNCWFDQFTISAQYTGAGKIFWTEENNLSQDFYGVLNGKAGVRKGAVNLNVWSRNITNTDYQAFYFESFDNSFIQKGKPFQIGAEVTVAF</sequence>
<evidence type="ECO:0000256" key="11">
    <source>
        <dbReference type="PROSITE-ProRule" id="PRU01360"/>
    </source>
</evidence>
<feature type="domain" description="TonB-dependent receptor plug" evidence="15">
    <location>
        <begin position="54"/>
        <end position="157"/>
    </location>
</feature>
<keyword evidence="8 12" id="KW-0798">TonB box</keyword>
<dbReference type="PANTHER" id="PTHR32552">
    <property type="entry name" value="FERRICHROME IRON RECEPTOR-RELATED"/>
    <property type="match status" value="1"/>
</dbReference>
<evidence type="ECO:0000256" key="4">
    <source>
        <dbReference type="ARBA" id="ARBA00022496"/>
    </source>
</evidence>
<dbReference type="PATRIC" id="fig|1203610.3.peg.3179"/>
<keyword evidence="9 11" id="KW-0472">Membrane</keyword>
<evidence type="ECO:0000256" key="8">
    <source>
        <dbReference type="ARBA" id="ARBA00023077"/>
    </source>
</evidence>
<evidence type="ECO:0008006" key="18">
    <source>
        <dbReference type="Google" id="ProtNLM"/>
    </source>
</evidence>
<keyword evidence="10 11" id="KW-0998">Cell outer membrane</keyword>
<evidence type="ECO:0000256" key="3">
    <source>
        <dbReference type="ARBA" id="ARBA00022452"/>
    </source>
</evidence>
<comment type="subcellular location">
    <subcellularLocation>
        <location evidence="1 11">Cell outer membrane</location>
        <topology evidence="1 11">Multi-pass membrane protein</topology>
    </subcellularLocation>
</comment>
<evidence type="ECO:0000256" key="5">
    <source>
        <dbReference type="ARBA" id="ARBA00022692"/>
    </source>
</evidence>
<accession>A0A0F5JCQ9</accession>
<proteinExistence type="inferred from homology"/>
<dbReference type="InterPro" id="IPR036942">
    <property type="entry name" value="Beta-barrel_TonB_sf"/>
</dbReference>
<dbReference type="InterPro" id="IPR000531">
    <property type="entry name" value="Beta-barrel_TonB"/>
</dbReference>
<keyword evidence="3 11" id="KW-1134">Transmembrane beta strand</keyword>
<dbReference type="RefSeq" id="WP_028726108.1">
    <property type="nucleotide sequence ID" value="NZ_AUAE01000008.1"/>
</dbReference>
<feature type="signal peptide" evidence="13">
    <location>
        <begin position="1"/>
        <end position="22"/>
    </location>
</feature>
<feature type="domain" description="TonB-dependent receptor-like beta-barrel" evidence="14">
    <location>
        <begin position="280"/>
        <end position="738"/>
    </location>
</feature>
<evidence type="ECO:0000259" key="14">
    <source>
        <dbReference type="Pfam" id="PF00593"/>
    </source>
</evidence>
<keyword evidence="5 11" id="KW-0812">Transmembrane</keyword>
<evidence type="ECO:0000256" key="2">
    <source>
        <dbReference type="ARBA" id="ARBA00022448"/>
    </source>
</evidence>
<evidence type="ECO:0000313" key="17">
    <source>
        <dbReference type="Proteomes" id="UP000033035"/>
    </source>
</evidence>
<dbReference type="SUPFAM" id="SSF56935">
    <property type="entry name" value="Porins"/>
    <property type="match status" value="1"/>
</dbReference>
<dbReference type="Pfam" id="PF07715">
    <property type="entry name" value="Plug"/>
    <property type="match status" value="1"/>
</dbReference>
<dbReference type="Pfam" id="PF00593">
    <property type="entry name" value="TonB_dep_Rec_b-barrel"/>
    <property type="match status" value="1"/>
</dbReference>
<evidence type="ECO:0000256" key="7">
    <source>
        <dbReference type="ARBA" id="ARBA00023065"/>
    </source>
</evidence>
<evidence type="ECO:0000259" key="15">
    <source>
        <dbReference type="Pfam" id="PF07715"/>
    </source>
</evidence>